<evidence type="ECO:0000313" key="6">
    <source>
        <dbReference type="EMBL" id="NML65362.1"/>
    </source>
</evidence>
<dbReference type="Gene3D" id="3.30.360.10">
    <property type="entry name" value="Dihydrodipicolinate Reductase, domain 2"/>
    <property type="match status" value="1"/>
</dbReference>
<dbReference type="InterPro" id="IPR055170">
    <property type="entry name" value="GFO_IDH_MocA-like_dom"/>
</dbReference>
<dbReference type="Pfam" id="PF01408">
    <property type="entry name" value="GFO_IDH_MocA"/>
    <property type="match status" value="1"/>
</dbReference>
<name>A0A7Y0ADK3_9BACT</name>
<comment type="caution">
    <text evidence="6">The sequence shown here is derived from an EMBL/GenBank/DDBJ whole genome shotgun (WGS) entry which is preliminary data.</text>
</comment>
<organism evidence="6 7">
    <name type="scientific">Hymenobacter polaris</name>
    <dbReference type="NCBI Taxonomy" id="2682546"/>
    <lineage>
        <taxon>Bacteria</taxon>
        <taxon>Pseudomonadati</taxon>
        <taxon>Bacteroidota</taxon>
        <taxon>Cytophagia</taxon>
        <taxon>Cytophagales</taxon>
        <taxon>Hymenobacteraceae</taxon>
        <taxon>Hymenobacter</taxon>
    </lineage>
</organism>
<evidence type="ECO:0000259" key="5">
    <source>
        <dbReference type="Pfam" id="PF22725"/>
    </source>
</evidence>
<keyword evidence="3" id="KW-0732">Signal</keyword>
<evidence type="ECO:0000256" key="3">
    <source>
        <dbReference type="SAM" id="SignalP"/>
    </source>
</evidence>
<evidence type="ECO:0000256" key="1">
    <source>
        <dbReference type="ARBA" id="ARBA00010928"/>
    </source>
</evidence>
<dbReference type="InterPro" id="IPR051317">
    <property type="entry name" value="Gfo/Idh/MocA_oxidoreduct"/>
</dbReference>
<evidence type="ECO:0000313" key="7">
    <source>
        <dbReference type="Proteomes" id="UP000559626"/>
    </source>
</evidence>
<feature type="domain" description="Gfo/Idh/MocA-like oxidoreductase N-terminal" evidence="4">
    <location>
        <begin position="54"/>
        <end position="151"/>
    </location>
</feature>
<comment type="similarity">
    <text evidence="1">Belongs to the Gfo/Idh/MocA family.</text>
</comment>
<dbReference type="AlphaFoldDB" id="A0A7Y0ADK3"/>
<dbReference type="InterPro" id="IPR000683">
    <property type="entry name" value="Gfo/Idh/MocA-like_OxRdtase_N"/>
</dbReference>
<evidence type="ECO:0000259" key="4">
    <source>
        <dbReference type="Pfam" id="PF01408"/>
    </source>
</evidence>
<dbReference type="GO" id="GO:0000166">
    <property type="term" value="F:nucleotide binding"/>
    <property type="evidence" value="ECO:0007669"/>
    <property type="project" value="InterPro"/>
</dbReference>
<protein>
    <submittedName>
        <fullName evidence="6">Gfo/Idh/MocA family oxidoreductase</fullName>
    </submittedName>
</protein>
<dbReference type="SUPFAM" id="SSF55347">
    <property type="entry name" value="Glyceraldehyde-3-phosphate dehydrogenase-like, C-terminal domain"/>
    <property type="match status" value="1"/>
</dbReference>
<dbReference type="Pfam" id="PF22725">
    <property type="entry name" value="GFO_IDH_MocA_C3"/>
    <property type="match status" value="1"/>
</dbReference>
<accession>A0A7Y0ADK3</accession>
<dbReference type="PANTHER" id="PTHR43708">
    <property type="entry name" value="CONSERVED EXPRESSED OXIDOREDUCTASE (EUROFUNG)"/>
    <property type="match status" value="1"/>
</dbReference>
<feature type="signal peptide" evidence="3">
    <location>
        <begin position="1"/>
        <end position="25"/>
    </location>
</feature>
<feature type="chain" id="PRO_5030697889" evidence="3">
    <location>
        <begin position="26"/>
        <end position="375"/>
    </location>
</feature>
<keyword evidence="7" id="KW-1185">Reference proteome</keyword>
<keyword evidence="2" id="KW-0560">Oxidoreductase</keyword>
<reference evidence="6 7" key="1">
    <citation type="submission" date="2020-04" db="EMBL/GenBank/DDBJ databases">
        <title>Hymenobacter polaris sp. nov., isolated from Arctic soil.</title>
        <authorList>
            <person name="Dahal R.H."/>
        </authorList>
    </citation>
    <scope>NUCLEOTIDE SEQUENCE [LARGE SCALE GENOMIC DNA]</scope>
    <source>
        <strain evidence="6 7">RP-2-7</strain>
    </source>
</reference>
<proteinExistence type="inferred from homology"/>
<dbReference type="InterPro" id="IPR036291">
    <property type="entry name" value="NAD(P)-bd_dom_sf"/>
</dbReference>
<feature type="domain" description="GFO/IDH/MocA-like oxidoreductase" evidence="5">
    <location>
        <begin position="171"/>
        <end position="291"/>
    </location>
</feature>
<dbReference type="Gene3D" id="3.40.50.720">
    <property type="entry name" value="NAD(P)-binding Rossmann-like Domain"/>
    <property type="match status" value="1"/>
</dbReference>
<sequence>MLRTLSWLSALLVALGLLAGPMAHAQARPAAPLRVGIASLTHAHVHGILSEAKKGNVLIVGIAEPNRALAERLLKQYGLPMSLVHNTLDEMLKKAKPEAVTAFGSIYEHLGVVQACAPRGVHVMVEKPLAVSVDHARQMAALAKQHHIHLLTNYETTWYGSNRQAYQLADEQHALGDLRRLVAHDGHQGPKEINVNPEFLSWLTDPVQNGAGALTDFGCYGADLFTWFMRGQRPLSVQASALHIKPDVYPKVEDDVTILVNYPKTQGVIEASWNWPYARKDLEVYGQTGSVVALDRDHLRVRLNEQQPAQEQTAPAPPAPYNEPFAYLTAVVRGTAPEDVLSSLPTNMLVVEILEAAKQSVQSGKVVMLPATAPY</sequence>
<dbReference type="RefSeq" id="WP_169530608.1">
    <property type="nucleotide sequence ID" value="NZ_JABBGH010000001.1"/>
</dbReference>
<dbReference type="GO" id="GO:0016491">
    <property type="term" value="F:oxidoreductase activity"/>
    <property type="evidence" value="ECO:0007669"/>
    <property type="project" value="UniProtKB-KW"/>
</dbReference>
<dbReference type="EMBL" id="JABBGH010000001">
    <property type="protein sequence ID" value="NML65362.1"/>
    <property type="molecule type" value="Genomic_DNA"/>
</dbReference>
<evidence type="ECO:0000256" key="2">
    <source>
        <dbReference type="ARBA" id="ARBA00023002"/>
    </source>
</evidence>
<dbReference type="PANTHER" id="PTHR43708:SF5">
    <property type="entry name" value="CONSERVED EXPRESSED OXIDOREDUCTASE (EUROFUNG)-RELATED"/>
    <property type="match status" value="1"/>
</dbReference>
<gene>
    <name evidence="6" type="ORF">HHL22_09115</name>
</gene>
<dbReference type="SUPFAM" id="SSF51735">
    <property type="entry name" value="NAD(P)-binding Rossmann-fold domains"/>
    <property type="match status" value="1"/>
</dbReference>
<dbReference type="Proteomes" id="UP000559626">
    <property type="component" value="Unassembled WGS sequence"/>
</dbReference>